<dbReference type="GO" id="GO:0008168">
    <property type="term" value="F:methyltransferase activity"/>
    <property type="evidence" value="ECO:0007669"/>
    <property type="project" value="UniProtKB-KW"/>
</dbReference>
<dbReference type="GO" id="GO:0032259">
    <property type="term" value="P:methylation"/>
    <property type="evidence" value="ECO:0007669"/>
    <property type="project" value="UniProtKB-KW"/>
</dbReference>
<sequence length="761" mass="85709">MVAEYEEHVTIKFICRYPHRRNGDVMIYKKLSINDDKTLENILNIPSRDPDQQHVEIYVVKEEGSTMNTSVVQFRITLVEEAPGQRMCSLFSQGECIEARGSGGSVDLVERLVALGETGTQVNEDADADAFQSDNSDEDINVLMRNEANDDVDDDGHEDPNIGEALHDTPHIPFFTNLVGTDDVVGGRDLYNRCPTWSDVTSEFAKWMVFKDKDAVIRAFAQVHENIRVKKPWDNCDFRNIGLGQHHTPQTMMFNHTSMNPFHPKSISYVAHIPEILQHGRFIPVLQKPKTQAYLLFCRRNMFPFYLFPRVLKISLCPKEIPHNSLNVIYDFLGESCKVVANLPENRESALLSRNLVGNLPQSRRKLAPISSETRSQQSIAAGSYGCLAGAPIGHGWCDGGSKQSRHGRRRAEIEGRERERETCFILGLSWDFKYLITLQVTSPLTGPIVVDDVVYEIVDNDISRLFPSKDLIFRRLTFQRMEGLVQSEALLTKEGSQKILGNIEQKKTRSSSKSKKKGNQRRNDPKLSVKVVVIGLGAGLLPMFLHACLPILCIEAVELDPVVLNLARDFFGFREDEDLKVHVTDGIQFVKGNYEVADRVCNVDPPYSNGTGNAIDAEGKKTNRIDVLIVDVDSSDSSSGLTCPASDFVEESFLSTVKNSLSEQGLFVINLVSRSSTIREMVVSRMKMVFSNLFHLQLEEDVNEVLFALNTNVDIKEDCFQEASLRLEKLLKFEHPERSKSIIGCHQEDQFSEVTSNRST</sequence>
<keyword evidence="2" id="KW-0489">Methyltransferase</keyword>
<dbReference type="Proteomes" id="UP000585474">
    <property type="component" value="Unassembled WGS sequence"/>
</dbReference>
<accession>A0A7J0E5S8</accession>
<protein>
    <submittedName>
        <fullName evidence="2">S-adenosyl-L-methionine-dependent methyltransferases superfamily protein</fullName>
    </submittedName>
</protein>
<evidence type="ECO:0000256" key="1">
    <source>
        <dbReference type="SAM" id="MobiDB-lite"/>
    </source>
</evidence>
<dbReference type="FunFam" id="3.40.50.150:FF:000256">
    <property type="entry name" value="S-adenosyl-L-methionine-dependent methyltransferase superfamily protein"/>
    <property type="match status" value="1"/>
</dbReference>
<evidence type="ECO:0000313" key="2">
    <source>
        <dbReference type="EMBL" id="GFY81622.1"/>
    </source>
</evidence>
<organism evidence="2 3">
    <name type="scientific">Actinidia rufa</name>
    <dbReference type="NCBI Taxonomy" id="165716"/>
    <lineage>
        <taxon>Eukaryota</taxon>
        <taxon>Viridiplantae</taxon>
        <taxon>Streptophyta</taxon>
        <taxon>Embryophyta</taxon>
        <taxon>Tracheophyta</taxon>
        <taxon>Spermatophyta</taxon>
        <taxon>Magnoliopsida</taxon>
        <taxon>eudicotyledons</taxon>
        <taxon>Gunneridae</taxon>
        <taxon>Pentapetalae</taxon>
        <taxon>asterids</taxon>
        <taxon>Ericales</taxon>
        <taxon>Actinidiaceae</taxon>
        <taxon>Actinidia</taxon>
    </lineage>
</organism>
<dbReference type="OrthoDB" id="411785at2759"/>
<evidence type="ECO:0000313" key="3">
    <source>
        <dbReference type="Proteomes" id="UP000585474"/>
    </source>
</evidence>
<feature type="compositionally biased region" description="Basic residues" evidence="1">
    <location>
        <begin position="509"/>
        <end position="521"/>
    </location>
</feature>
<dbReference type="AlphaFoldDB" id="A0A7J0E5S8"/>
<keyword evidence="3" id="KW-1185">Reference proteome</keyword>
<keyword evidence="2" id="KW-0808">Transferase</keyword>
<comment type="caution">
    <text evidence="2">The sequence shown here is derived from an EMBL/GenBank/DDBJ whole genome shotgun (WGS) entry which is preliminary data.</text>
</comment>
<proteinExistence type="predicted"/>
<feature type="region of interest" description="Disordered" evidence="1">
    <location>
        <begin position="503"/>
        <end position="524"/>
    </location>
</feature>
<reference evidence="2 3" key="1">
    <citation type="submission" date="2019-07" db="EMBL/GenBank/DDBJ databases">
        <title>De Novo Assembly of kiwifruit Actinidia rufa.</title>
        <authorList>
            <person name="Sugita-Konishi S."/>
            <person name="Sato K."/>
            <person name="Mori E."/>
            <person name="Abe Y."/>
            <person name="Kisaki G."/>
            <person name="Hamano K."/>
            <person name="Suezawa K."/>
            <person name="Otani M."/>
            <person name="Fukuda T."/>
            <person name="Manabe T."/>
            <person name="Gomi K."/>
            <person name="Tabuchi M."/>
            <person name="Akimitsu K."/>
            <person name="Kataoka I."/>
        </authorList>
    </citation>
    <scope>NUCLEOTIDE SEQUENCE [LARGE SCALE GENOMIC DNA]</scope>
    <source>
        <strain evidence="3">cv. Fuchu</strain>
    </source>
</reference>
<dbReference type="EMBL" id="BJWL01000001">
    <property type="protein sequence ID" value="GFY81622.1"/>
    <property type="molecule type" value="Genomic_DNA"/>
</dbReference>
<gene>
    <name evidence="2" type="ORF">Acr_01g0014310</name>
</gene>
<dbReference type="InterPro" id="IPR029063">
    <property type="entry name" value="SAM-dependent_MTases_sf"/>
</dbReference>
<dbReference type="Gene3D" id="3.40.50.150">
    <property type="entry name" value="Vaccinia Virus protein VP39"/>
    <property type="match status" value="1"/>
</dbReference>
<dbReference type="SUPFAM" id="SSF53335">
    <property type="entry name" value="S-adenosyl-L-methionine-dependent methyltransferases"/>
    <property type="match status" value="1"/>
</dbReference>
<name>A0A7J0E5S8_9ERIC</name>